<dbReference type="InterPro" id="IPR001750">
    <property type="entry name" value="ND/Mrp_TM"/>
</dbReference>
<dbReference type="PRINTS" id="PR01436">
    <property type="entry name" value="NADHDHGNASE2"/>
</dbReference>
<evidence type="ECO:0000256" key="10">
    <source>
        <dbReference type="ARBA" id="ARBA00022967"/>
    </source>
</evidence>
<evidence type="ECO:0000256" key="4">
    <source>
        <dbReference type="ARBA" id="ARBA00012944"/>
    </source>
</evidence>
<evidence type="ECO:0000256" key="6">
    <source>
        <dbReference type="ARBA" id="ARBA00022448"/>
    </source>
</evidence>
<evidence type="ECO:0000256" key="8">
    <source>
        <dbReference type="ARBA" id="ARBA00022692"/>
    </source>
</evidence>
<geneLocation type="mitochondrion" evidence="20"/>
<feature type="transmembrane region" description="Helical" evidence="18">
    <location>
        <begin position="82"/>
        <end position="107"/>
    </location>
</feature>
<dbReference type="InterPro" id="IPR003917">
    <property type="entry name" value="NADH_UbQ_OxRdtase_chain2"/>
</dbReference>
<keyword evidence="14 18" id="KW-0830">Ubiquinone</keyword>
<evidence type="ECO:0000256" key="1">
    <source>
        <dbReference type="ARBA" id="ARBA00003257"/>
    </source>
</evidence>
<sequence>MLFFSILMLGLLITISSNSWLGAWMGLEINLMSFIPIMSNSNNMFTTEASLKYFLIQTFASVSLLFLILSKSFLENLFSLKIYPLTTITLMAPLLMKLGAPPFHWWFPSVMEGLSWNNCFILMTIQKLAPLSLISYFMIMNFATFMIIMTSIIIGALGGFNQISIRKMLTYSSINHIGWILTAMSIGSNYWWMYFSIYTLLIITIISIIKPFQISLINQILLTMKNNSILKFLMFSSLLSLGGLPPFLGFLPKWIIIQSLTQNESYLLGILMTVFSLITLYYYLRISYSSFLMLSLESNWNFNMNYDYINMMIVVSMMSLLGLMMCTSLINVL</sequence>
<comment type="function">
    <text evidence="1">Core subunit of the mitochondrial membrane respiratory chain NADH dehydrogenase (Complex I) that is believed to belong to the minimal assembly required for catalysis. Complex I functions in the transfer of electrons from NADH to the respiratory chain. The immediate electron acceptor for the enzyme is believed to be ubiquinone.</text>
</comment>
<feature type="transmembrane region" description="Helical" evidence="18">
    <location>
        <begin position="305"/>
        <end position="330"/>
    </location>
</feature>
<comment type="similarity">
    <text evidence="3 18">Belongs to the complex I subunit 2 family.</text>
</comment>
<dbReference type="PANTHER" id="PTHR46552">
    <property type="entry name" value="NADH-UBIQUINONE OXIDOREDUCTASE CHAIN 2"/>
    <property type="match status" value="1"/>
</dbReference>
<dbReference type="GO" id="GO:0005743">
    <property type="term" value="C:mitochondrial inner membrane"/>
    <property type="evidence" value="ECO:0007669"/>
    <property type="project" value="UniProtKB-SubCell"/>
</dbReference>
<keyword evidence="15 18" id="KW-0496">Mitochondrion</keyword>
<evidence type="ECO:0000256" key="17">
    <source>
        <dbReference type="ARBA" id="ARBA00049551"/>
    </source>
</evidence>
<evidence type="ECO:0000313" key="20">
    <source>
        <dbReference type="EMBL" id="AVN68322.1"/>
    </source>
</evidence>
<comment type="subcellular location">
    <subcellularLocation>
        <location evidence="2 18">Mitochondrion inner membrane</location>
        <topology evidence="2 18">Multi-pass membrane protein</topology>
    </subcellularLocation>
</comment>
<dbReference type="GO" id="GO:0006120">
    <property type="term" value="P:mitochondrial electron transport, NADH to ubiquinone"/>
    <property type="evidence" value="ECO:0007669"/>
    <property type="project" value="InterPro"/>
</dbReference>
<dbReference type="EC" id="7.1.1.2" evidence="4 18"/>
<keyword evidence="11 18" id="KW-0249">Electron transport</keyword>
<dbReference type="Pfam" id="PF00361">
    <property type="entry name" value="Proton_antipo_M"/>
    <property type="match status" value="1"/>
</dbReference>
<keyword evidence="9 18" id="KW-0999">Mitochondrion inner membrane</keyword>
<evidence type="ECO:0000256" key="12">
    <source>
        <dbReference type="ARBA" id="ARBA00022989"/>
    </source>
</evidence>
<evidence type="ECO:0000256" key="5">
    <source>
        <dbReference type="ARBA" id="ARBA00021008"/>
    </source>
</evidence>
<dbReference type="EMBL" id="MG882236">
    <property type="protein sequence ID" value="AVN68322.1"/>
    <property type="molecule type" value="Genomic_DNA"/>
</dbReference>
<evidence type="ECO:0000256" key="13">
    <source>
        <dbReference type="ARBA" id="ARBA00023027"/>
    </source>
</evidence>
<dbReference type="InterPro" id="IPR050175">
    <property type="entry name" value="Complex_I_Subunit_2"/>
</dbReference>
<proteinExistence type="inferred from homology"/>
<evidence type="ECO:0000256" key="2">
    <source>
        <dbReference type="ARBA" id="ARBA00004448"/>
    </source>
</evidence>
<dbReference type="PANTHER" id="PTHR46552:SF1">
    <property type="entry name" value="NADH-UBIQUINONE OXIDOREDUCTASE CHAIN 2"/>
    <property type="match status" value="1"/>
</dbReference>
<keyword evidence="7 18" id="KW-0679">Respiratory chain</keyword>
<feature type="transmembrane region" description="Helical" evidence="18">
    <location>
        <begin position="51"/>
        <end position="70"/>
    </location>
</feature>
<evidence type="ECO:0000256" key="3">
    <source>
        <dbReference type="ARBA" id="ARBA00007012"/>
    </source>
</evidence>
<evidence type="ECO:0000256" key="11">
    <source>
        <dbReference type="ARBA" id="ARBA00022982"/>
    </source>
</evidence>
<feature type="transmembrane region" description="Helical" evidence="18">
    <location>
        <begin position="229"/>
        <end position="251"/>
    </location>
</feature>
<comment type="function">
    <text evidence="18">Core subunit of the mitochondrial membrane respiratory chain NADH dehydrogenase (Complex I) which catalyzes electron transfer from NADH through the respiratory chain, using ubiquinone as an electron acceptor. Essential for the catalytic activity and assembly of complex I.</text>
</comment>
<dbReference type="AlphaFoldDB" id="A0A2P1H9Y3"/>
<feature type="domain" description="NADH:quinone oxidoreductase/Mrp antiporter transmembrane" evidence="19">
    <location>
        <begin position="17"/>
        <end position="279"/>
    </location>
</feature>
<keyword evidence="16 18" id="KW-0472">Membrane</keyword>
<organism evidence="20">
    <name type="scientific">Ectobius sp. Z254C</name>
    <dbReference type="NCBI Taxonomy" id="2093462"/>
    <lineage>
        <taxon>Eukaryota</taxon>
        <taxon>Metazoa</taxon>
        <taxon>Ecdysozoa</taxon>
        <taxon>Arthropoda</taxon>
        <taxon>Hexapoda</taxon>
        <taxon>Insecta</taxon>
        <taxon>Pterygota</taxon>
        <taxon>Neoptera</taxon>
        <taxon>Polyneoptera</taxon>
        <taxon>Dictyoptera</taxon>
        <taxon>Blattodea</taxon>
        <taxon>Blaberoidea</taxon>
        <taxon>Ectobiidae</taxon>
        <taxon>Ectobiinae</taxon>
        <taxon>Ectobius</taxon>
    </lineage>
</organism>
<dbReference type="GO" id="GO:0008137">
    <property type="term" value="F:NADH dehydrogenase (ubiquinone) activity"/>
    <property type="evidence" value="ECO:0007669"/>
    <property type="project" value="UniProtKB-EC"/>
</dbReference>
<evidence type="ECO:0000256" key="9">
    <source>
        <dbReference type="ARBA" id="ARBA00022792"/>
    </source>
</evidence>
<comment type="catalytic activity">
    <reaction evidence="17 18">
        <text>a ubiquinone + NADH + 5 H(+)(in) = a ubiquinol + NAD(+) + 4 H(+)(out)</text>
        <dbReference type="Rhea" id="RHEA:29091"/>
        <dbReference type="Rhea" id="RHEA-COMP:9565"/>
        <dbReference type="Rhea" id="RHEA-COMP:9566"/>
        <dbReference type="ChEBI" id="CHEBI:15378"/>
        <dbReference type="ChEBI" id="CHEBI:16389"/>
        <dbReference type="ChEBI" id="CHEBI:17976"/>
        <dbReference type="ChEBI" id="CHEBI:57540"/>
        <dbReference type="ChEBI" id="CHEBI:57945"/>
        <dbReference type="EC" id="7.1.1.2"/>
    </reaction>
</comment>
<feature type="transmembrane region" description="Helical" evidence="18">
    <location>
        <begin position="133"/>
        <end position="157"/>
    </location>
</feature>
<keyword evidence="12 18" id="KW-1133">Transmembrane helix</keyword>
<name>A0A2P1H9Y3_9NEOP</name>
<reference evidence="20" key="1">
    <citation type="journal article" date="2018" name="Mol. Biol. Evol.">
        <title>Transoceanic dispersal and plate tectonics shaped global cockroach distributions: evidence from mitochondrial phylogenomics.</title>
        <authorList>
            <person name="Bourguignon T."/>
            <person name="Qian T."/>
            <person name="Ho S.Y.W."/>
            <person name="Juna F."/>
            <person name="Wang Z."/>
            <person name="Arab D.A."/>
            <person name="Cameron S.L."/>
            <person name="Walker J."/>
            <person name="Rentz D."/>
            <person name="Evans T.A."/>
            <person name="Lo N."/>
        </authorList>
    </citation>
    <scope>NUCLEOTIDE SEQUENCE</scope>
</reference>
<feature type="transmembrane region" description="Helical" evidence="18">
    <location>
        <begin position="266"/>
        <end position="284"/>
    </location>
</feature>
<evidence type="ECO:0000256" key="14">
    <source>
        <dbReference type="ARBA" id="ARBA00023075"/>
    </source>
</evidence>
<evidence type="ECO:0000256" key="18">
    <source>
        <dbReference type="RuleBase" id="RU003403"/>
    </source>
</evidence>
<evidence type="ECO:0000256" key="15">
    <source>
        <dbReference type="ARBA" id="ARBA00023128"/>
    </source>
</evidence>
<feature type="transmembrane region" description="Helical" evidence="18">
    <location>
        <begin position="169"/>
        <end position="186"/>
    </location>
</feature>
<keyword evidence="13 18" id="KW-0520">NAD</keyword>
<evidence type="ECO:0000256" key="16">
    <source>
        <dbReference type="ARBA" id="ARBA00023136"/>
    </source>
</evidence>
<accession>A0A2P1H9Y3</accession>
<keyword evidence="8 18" id="KW-0812">Transmembrane</keyword>
<gene>
    <name evidence="20" type="primary">nad2</name>
</gene>
<protein>
    <recommendedName>
        <fullName evidence="5 18">NADH-ubiquinone oxidoreductase chain 2</fullName>
        <ecNumber evidence="4 18">7.1.1.2</ecNumber>
    </recommendedName>
</protein>
<evidence type="ECO:0000256" key="7">
    <source>
        <dbReference type="ARBA" id="ARBA00022660"/>
    </source>
</evidence>
<keyword evidence="10 18" id="KW-1278">Translocase</keyword>
<keyword evidence="6" id="KW-0813">Transport</keyword>
<evidence type="ECO:0000259" key="19">
    <source>
        <dbReference type="Pfam" id="PF00361"/>
    </source>
</evidence>